<comment type="caution">
    <text evidence="5">The sequence shown here is derived from an EMBL/GenBank/DDBJ whole genome shotgun (WGS) entry which is preliminary data.</text>
</comment>
<proteinExistence type="predicted"/>
<keyword evidence="6" id="KW-1185">Reference proteome</keyword>
<keyword evidence="2" id="KW-0238">DNA-binding</keyword>
<protein>
    <submittedName>
        <fullName evidence="5">Transcriptional regulator</fullName>
    </submittedName>
</protein>
<evidence type="ECO:0000256" key="2">
    <source>
        <dbReference type="ARBA" id="ARBA00023125"/>
    </source>
</evidence>
<evidence type="ECO:0000313" key="6">
    <source>
        <dbReference type="Proteomes" id="UP000050934"/>
    </source>
</evidence>
<dbReference type="EMBL" id="JQBW01000010">
    <property type="protein sequence ID" value="KRN58472.1"/>
    <property type="molecule type" value="Genomic_DNA"/>
</dbReference>
<dbReference type="Gene3D" id="1.10.10.10">
    <property type="entry name" value="Winged helix-like DNA-binding domain superfamily/Winged helix DNA-binding domain"/>
    <property type="match status" value="1"/>
</dbReference>
<dbReference type="PROSITE" id="PS50949">
    <property type="entry name" value="HTH_GNTR"/>
    <property type="match status" value="1"/>
</dbReference>
<evidence type="ECO:0000313" key="5">
    <source>
        <dbReference type="EMBL" id="KRN58472.1"/>
    </source>
</evidence>
<dbReference type="STRING" id="396268.IV45_GL000919"/>
<dbReference type="InterPro" id="IPR008920">
    <property type="entry name" value="TF_FadR/GntR_C"/>
</dbReference>
<dbReference type="GO" id="GO:0003677">
    <property type="term" value="F:DNA binding"/>
    <property type="evidence" value="ECO:0007669"/>
    <property type="project" value="UniProtKB-KW"/>
</dbReference>
<dbReference type="SMART" id="SM00345">
    <property type="entry name" value="HTH_GNTR"/>
    <property type="match status" value="1"/>
</dbReference>
<reference evidence="5 6" key="1">
    <citation type="journal article" date="2015" name="Genome Announc.">
        <title>Expanding the biotechnology potential of lactobacilli through comparative genomics of 213 strains and associated genera.</title>
        <authorList>
            <person name="Sun Z."/>
            <person name="Harris H.M."/>
            <person name="McCann A."/>
            <person name="Guo C."/>
            <person name="Argimon S."/>
            <person name="Zhang W."/>
            <person name="Yang X."/>
            <person name="Jeffery I.B."/>
            <person name="Cooney J.C."/>
            <person name="Kagawa T.F."/>
            <person name="Liu W."/>
            <person name="Song Y."/>
            <person name="Salvetti E."/>
            <person name="Wrobel A."/>
            <person name="Rasinkangas P."/>
            <person name="Parkhill J."/>
            <person name="Rea M.C."/>
            <person name="O'Sullivan O."/>
            <person name="Ritari J."/>
            <person name="Douillard F.P."/>
            <person name="Paul Ross R."/>
            <person name="Yang R."/>
            <person name="Briner A.E."/>
            <person name="Felis G.E."/>
            <person name="de Vos W.M."/>
            <person name="Barrangou R."/>
            <person name="Klaenhammer T.R."/>
            <person name="Caufield P.W."/>
            <person name="Cui Y."/>
            <person name="Zhang H."/>
            <person name="O'Toole P.W."/>
        </authorList>
    </citation>
    <scope>NUCLEOTIDE SEQUENCE [LARGE SCALE GENOMIC DNA]</scope>
    <source>
        <strain evidence="5 6">DSM 17896</strain>
    </source>
</reference>
<dbReference type="SMART" id="SM00895">
    <property type="entry name" value="FCD"/>
    <property type="match status" value="1"/>
</dbReference>
<dbReference type="OrthoDB" id="574518at2"/>
<dbReference type="Proteomes" id="UP000050934">
    <property type="component" value="Unassembled WGS sequence"/>
</dbReference>
<keyword evidence="1" id="KW-0805">Transcription regulation</keyword>
<dbReference type="PANTHER" id="PTHR43537">
    <property type="entry name" value="TRANSCRIPTIONAL REGULATOR, GNTR FAMILY"/>
    <property type="match status" value="1"/>
</dbReference>
<dbReference type="PATRIC" id="fig|396268.3.peg.931"/>
<dbReference type="SUPFAM" id="SSF46785">
    <property type="entry name" value="Winged helix' DNA-binding domain"/>
    <property type="match status" value="1"/>
</dbReference>
<dbReference type="InterPro" id="IPR011711">
    <property type="entry name" value="GntR_C"/>
</dbReference>
<accession>A0A0R2I0F6</accession>
<dbReference type="CDD" id="cd07377">
    <property type="entry name" value="WHTH_GntR"/>
    <property type="match status" value="1"/>
</dbReference>
<dbReference type="SUPFAM" id="SSF48008">
    <property type="entry name" value="GntR ligand-binding domain-like"/>
    <property type="match status" value="1"/>
</dbReference>
<sequence length="225" mass="26677">MDTNIRQDAYDKIKYKIIHFHYLPGQKISEKMISTTLDLGRTPVREALIRIEREGLIEVIPQSGTYVTMINIDSVQNGRFVRECLEPNVMLDAMTKLTPEHIDKLNKNMEEQKEAAELTQTDRFFDLDQSFHGEFYTVAGKQEIWKWLQLNNTQLNRFRRLRLKVPGLNWATLLTQHEEIFNAIKNQDVDDLSYLMHSHLHLMLDEKETVMRYYPDYFTRPSQPE</sequence>
<dbReference type="AlphaFoldDB" id="A0A0R2I0F6"/>
<dbReference type="InterPro" id="IPR036390">
    <property type="entry name" value="WH_DNA-bd_sf"/>
</dbReference>
<name>A0A0R2I0F6_9LACO</name>
<evidence type="ECO:0000256" key="3">
    <source>
        <dbReference type="ARBA" id="ARBA00023163"/>
    </source>
</evidence>
<dbReference type="Pfam" id="PF00392">
    <property type="entry name" value="GntR"/>
    <property type="match status" value="1"/>
</dbReference>
<evidence type="ECO:0000256" key="1">
    <source>
        <dbReference type="ARBA" id="ARBA00023015"/>
    </source>
</evidence>
<dbReference type="InterPro" id="IPR000524">
    <property type="entry name" value="Tscrpt_reg_HTH_GntR"/>
</dbReference>
<keyword evidence="3" id="KW-0804">Transcription</keyword>
<organism evidence="5 6">
    <name type="scientific">Limosilactobacillus secaliphilus</name>
    <dbReference type="NCBI Taxonomy" id="396268"/>
    <lineage>
        <taxon>Bacteria</taxon>
        <taxon>Bacillati</taxon>
        <taxon>Bacillota</taxon>
        <taxon>Bacilli</taxon>
        <taxon>Lactobacillales</taxon>
        <taxon>Lactobacillaceae</taxon>
        <taxon>Limosilactobacillus</taxon>
    </lineage>
</organism>
<dbReference type="InterPro" id="IPR036388">
    <property type="entry name" value="WH-like_DNA-bd_sf"/>
</dbReference>
<gene>
    <name evidence="5" type="ORF">IV45_GL000919</name>
</gene>
<dbReference type="PANTHER" id="PTHR43537:SF6">
    <property type="entry name" value="HTH-TYPE TRANSCRIPTIONAL REPRESSOR RSPR"/>
    <property type="match status" value="1"/>
</dbReference>
<dbReference type="Pfam" id="PF07729">
    <property type="entry name" value="FCD"/>
    <property type="match status" value="1"/>
</dbReference>
<dbReference type="RefSeq" id="WP_057741902.1">
    <property type="nucleotide sequence ID" value="NZ_JQBW01000010.1"/>
</dbReference>
<dbReference type="GO" id="GO:0003700">
    <property type="term" value="F:DNA-binding transcription factor activity"/>
    <property type="evidence" value="ECO:0007669"/>
    <property type="project" value="InterPro"/>
</dbReference>
<evidence type="ECO:0000259" key="4">
    <source>
        <dbReference type="PROSITE" id="PS50949"/>
    </source>
</evidence>
<dbReference type="Gene3D" id="1.20.120.530">
    <property type="entry name" value="GntR ligand-binding domain-like"/>
    <property type="match status" value="1"/>
</dbReference>
<feature type="domain" description="HTH gntR-type" evidence="4">
    <location>
        <begin position="3"/>
        <end position="70"/>
    </location>
</feature>